<accession>G2YPT6</accession>
<dbReference type="Proteomes" id="UP000008177">
    <property type="component" value="Unplaced contigs"/>
</dbReference>
<reference evidence="3" key="1">
    <citation type="journal article" date="2011" name="PLoS Genet.">
        <title>Genomic analysis of the necrotrophic fungal pathogens Sclerotinia sclerotiorum and Botrytis cinerea.</title>
        <authorList>
            <person name="Amselem J."/>
            <person name="Cuomo C.A."/>
            <person name="van Kan J.A."/>
            <person name="Viaud M."/>
            <person name="Benito E.P."/>
            <person name="Couloux A."/>
            <person name="Coutinho P.M."/>
            <person name="de Vries R.P."/>
            <person name="Dyer P.S."/>
            <person name="Fillinger S."/>
            <person name="Fournier E."/>
            <person name="Gout L."/>
            <person name="Hahn M."/>
            <person name="Kohn L."/>
            <person name="Lapalu N."/>
            <person name="Plummer K.M."/>
            <person name="Pradier J.M."/>
            <person name="Quevillon E."/>
            <person name="Sharon A."/>
            <person name="Simon A."/>
            <person name="ten Have A."/>
            <person name="Tudzynski B."/>
            <person name="Tudzynski P."/>
            <person name="Wincker P."/>
            <person name="Andrew M."/>
            <person name="Anthouard V."/>
            <person name="Beever R.E."/>
            <person name="Beffa R."/>
            <person name="Benoit I."/>
            <person name="Bouzid O."/>
            <person name="Brault B."/>
            <person name="Chen Z."/>
            <person name="Choquer M."/>
            <person name="Collemare J."/>
            <person name="Cotton P."/>
            <person name="Danchin E.G."/>
            <person name="Da Silva C."/>
            <person name="Gautier A."/>
            <person name="Giraud C."/>
            <person name="Giraud T."/>
            <person name="Gonzalez C."/>
            <person name="Grossetete S."/>
            <person name="Guldener U."/>
            <person name="Henrissat B."/>
            <person name="Howlett B.J."/>
            <person name="Kodira C."/>
            <person name="Kretschmer M."/>
            <person name="Lappartient A."/>
            <person name="Leroch M."/>
            <person name="Levis C."/>
            <person name="Mauceli E."/>
            <person name="Neuveglise C."/>
            <person name="Oeser B."/>
            <person name="Pearson M."/>
            <person name="Poulain J."/>
            <person name="Poussereau N."/>
            <person name="Quesneville H."/>
            <person name="Rascle C."/>
            <person name="Schumacher J."/>
            <person name="Segurens B."/>
            <person name="Sexton A."/>
            <person name="Silva E."/>
            <person name="Sirven C."/>
            <person name="Soanes D.M."/>
            <person name="Talbot N.J."/>
            <person name="Templeton M."/>
            <person name="Yandava C."/>
            <person name="Yarden O."/>
            <person name="Zeng Q."/>
            <person name="Rollins J.A."/>
            <person name="Lebrun M.H."/>
            <person name="Dickman M."/>
        </authorList>
    </citation>
    <scope>NUCLEOTIDE SEQUENCE [LARGE SCALE GENOMIC DNA]</scope>
    <source>
        <strain evidence="3">T4</strain>
    </source>
</reference>
<protein>
    <submittedName>
        <fullName evidence="2">Uncharacterized protein</fullName>
    </submittedName>
</protein>
<dbReference type="AlphaFoldDB" id="G2YPT6"/>
<evidence type="ECO:0000256" key="1">
    <source>
        <dbReference type="SAM" id="SignalP"/>
    </source>
</evidence>
<evidence type="ECO:0000313" key="2">
    <source>
        <dbReference type="EMBL" id="CCD53634.1"/>
    </source>
</evidence>
<proteinExistence type="predicted"/>
<name>G2YPT6_BOTF4</name>
<gene>
    <name evidence="2" type="ORF">BofuT4_P136790.1</name>
</gene>
<dbReference type="InParanoid" id="G2YPT6"/>
<organism evidence="2 3">
    <name type="scientific">Botryotinia fuckeliana (strain T4)</name>
    <name type="common">Noble rot fungus</name>
    <name type="synonym">Botrytis cinerea</name>
    <dbReference type="NCBI Taxonomy" id="999810"/>
    <lineage>
        <taxon>Eukaryota</taxon>
        <taxon>Fungi</taxon>
        <taxon>Dikarya</taxon>
        <taxon>Ascomycota</taxon>
        <taxon>Pezizomycotina</taxon>
        <taxon>Leotiomycetes</taxon>
        <taxon>Helotiales</taxon>
        <taxon>Sclerotiniaceae</taxon>
        <taxon>Botrytis</taxon>
    </lineage>
</organism>
<sequence length="51" mass="5740">MISHWKVGFFSPLLHTSLAHPSTMCLSVILINHGWPAVRKLLHEDSYPLGT</sequence>
<feature type="chain" id="PRO_5003440744" evidence="1">
    <location>
        <begin position="20"/>
        <end position="51"/>
    </location>
</feature>
<dbReference type="EMBL" id="FQ790347">
    <property type="protein sequence ID" value="CCD53634.1"/>
    <property type="molecule type" value="Genomic_DNA"/>
</dbReference>
<keyword evidence="1" id="KW-0732">Signal</keyword>
<feature type="signal peptide" evidence="1">
    <location>
        <begin position="1"/>
        <end position="19"/>
    </location>
</feature>
<dbReference type="HOGENOM" id="CLU_3106122_0_0_1"/>
<evidence type="ECO:0000313" key="3">
    <source>
        <dbReference type="Proteomes" id="UP000008177"/>
    </source>
</evidence>